<feature type="region of interest" description="Disordered" evidence="1">
    <location>
        <begin position="225"/>
        <end position="245"/>
    </location>
</feature>
<sequence>MSSPARTKTMASLIQIPLNFLECNAPHISLIRKPNSFINGLKSLKGSNFPTLSRLKAAPFADGLAILEVRRGKIGQFLKKESWKEKKRVVLVRFNGLPSGGRGGSGGGGGGIDDENRTVGVLTNLALAIVLAYLTLTGKLGWILDAILSIWILAGLLPIIGIVAFIWWASREILQGTCPNCGSDVQVFKSALDEDDRSLCPSCSQPFSVVGDAFVKDPLNFSNQPTSFGQATNDFTSRSKKGKKSSAVIVDVEAEVKDAE</sequence>
<reference evidence="3 4" key="1">
    <citation type="submission" date="2018-04" db="EMBL/GenBank/DDBJ databases">
        <authorList>
            <person name="Vogel A."/>
        </authorList>
    </citation>
    <scope>NUCLEOTIDE SEQUENCE [LARGE SCALE GENOMIC DNA]</scope>
</reference>
<keyword evidence="2" id="KW-0812">Transmembrane</keyword>
<dbReference type="AlphaFoldDB" id="A0A484JYV5"/>
<accession>A0A484JYV5</accession>
<evidence type="ECO:0000256" key="1">
    <source>
        <dbReference type="SAM" id="MobiDB-lite"/>
    </source>
</evidence>
<protein>
    <submittedName>
        <fullName evidence="3">Uncharacterized protein</fullName>
    </submittedName>
</protein>
<proteinExistence type="predicted"/>
<dbReference type="PANTHER" id="PTHR36785">
    <property type="entry name" value="OS05G0502500 PROTEIN"/>
    <property type="match status" value="1"/>
</dbReference>
<feature type="compositionally biased region" description="Polar residues" evidence="1">
    <location>
        <begin position="225"/>
        <end position="236"/>
    </location>
</feature>
<dbReference type="Proteomes" id="UP000595140">
    <property type="component" value="Unassembled WGS sequence"/>
</dbReference>
<keyword evidence="2" id="KW-1133">Transmembrane helix</keyword>
<feature type="transmembrane region" description="Helical" evidence="2">
    <location>
        <begin position="119"/>
        <end position="136"/>
    </location>
</feature>
<evidence type="ECO:0000313" key="3">
    <source>
        <dbReference type="EMBL" id="VFQ58591.1"/>
    </source>
</evidence>
<dbReference type="EMBL" id="OOIL02000001">
    <property type="protein sequence ID" value="VFQ58591.1"/>
    <property type="molecule type" value="Genomic_DNA"/>
</dbReference>
<evidence type="ECO:0000256" key="2">
    <source>
        <dbReference type="SAM" id="Phobius"/>
    </source>
</evidence>
<gene>
    <name evidence="3" type="ORF">CCAM_LOCUS367</name>
</gene>
<feature type="transmembrane region" description="Helical" evidence="2">
    <location>
        <begin position="142"/>
        <end position="168"/>
    </location>
</feature>
<name>A0A484JYV5_9ASTE</name>
<keyword evidence="2" id="KW-0472">Membrane</keyword>
<keyword evidence="4" id="KW-1185">Reference proteome</keyword>
<organism evidence="3 4">
    <name type="scientific">Cuscuta campestris</name>
    <dbReference type="NCBI Taxonomy" id="132261"/>
    <lineage>
        <taxon>Eukaryota</taxon>
        <taxon>Viridiplantae</taxon>
        <taxon>Streptophyta</taxon>
        <taxon>Embryophyta</taxon>
        <taxon>Tracheophyta</taxon>
        <taxon>Spermatophyta</taxon>
        <taxon>Magnoliopsida</taxon>
        <taxon>eudicotyledons</taxon>
        <taxon>Gunneridae</taxon>
        <taxon>Pentapetalae</taxon>
        <taxon>asterids</taxon>
        <taxon>lamiids</taxon>
        <taxon>Solanales</taxon>
        <taxon>Convolvulaceae</taxon>
        <taxon>Cuscuteae</taxon>
        <taxon>Cuscuta</taxon>
        <taxon>Cuscuta subgen. Grammica</taxon>
        <taxon>Cuscuta sect. Cleistogrammica</taxon>
    </lineage>
</organism>
<dbReference type="OrthoDB" id="1935723at2759"/>
<evidence type="ECO:0000313" key="4">
    <source>
        <dbReference type="Proteomes" id="UP000595140"/>
    </source>
</evidence>
<dbReference type="PANTHER" id="PTHR36785:SF1">
    <property type="entry name" value="OS05G0502500 PROTEIN"/>
    <property type="match status" value="1"/>
</dbReference>